<evidence type="ECO:0000259" key="1">
    <source>
        <dbReference type="PROSITE" id="PS50956"/>
    </source>
</evidence>
<dbReference type="Proteomes" id="UP001569428">
    <property type="component" value="Unassembled WGS sequence"/>
</dbReference>
<reference evidence="2 3" key="1">
    <citation type="submission" date="2024-08" db="EMBL/GenBank/DDBJ databases">
        <authorList>
            <person name="Ishaq N."/>
        </authorList>
    </citation>
    <scope>NUCLEOTIDE SEQUENCE [LARGE SCALE GENOMIC DNA]</scope>
    <source>
        <strain evidence="2 3">DSM 18651</strain>
    </source>
</reference>
<dbReference type="Pfam" id="PF13412">
    <property type="entry name" value="HTH_24"/>
    <property type="match status" value="1"/>
</dbReference>
<dbReference type="SUPFAM" id="SSF46785">
    <property type="entry name" value="Winged helix' DNA-binding domain"/>
    <property type="match status" value="1"/>
</dbReference>
<feature type="domain" description="HTH asnC-type" evidence="1">
    <location>
        <begin position="1"/>
        <end position="37"/>
    </location>
</feature>
<sequence length="52" mass="5605">MTVSSIAAHVNLSRSSVTERIKRLEGLGIIRGYQVLLVVHAESNVTNGELSV</sequence>
<gene>
    <name evidence="2" type="ORF">ACCI49_23640</name>
</gene>
<dbReference type="InterPro" id="IPR000485">
    <property type="entry name" value="AsnC-type_HTH_dom"/>
</dbReference>
<dbReference type="Gene3D" id="1.10.10.10">
    <property type="entry name" value="Winged helix-like DNA-binding domain superfamily/Winged helix DNA-binding domain"/>
    <property type="match status" value="1"/>
</dbReference>
<dbReference type="EMBL" id="JBGMEK010000155">
    <property type="protein sequence ID" value="MFA0813867.1"/>
    <property type="molecule type" value="Genomic_DNA"/>
</dbReference>
<protein>
    <submittedName>
        <fullName evidence="2">Winged helix-turn-helix transcriptional regulator</fullName>
    </submittedName>
</protein>
<dbReference type="InterPro" id="IPR036388">
    <property type="entry name" value="WH-like_DNA-bd_sf"/>
</dbReference>
<dbReference type="RefSeq" id="WP_371841698.1">
    <property type="nucleotide sequence ID" value="NZ_JBGMEK010000155.1"/>
</dbReference>
<comment type="caution">
    <text evidence="2">The sequence shown here is derived from an EMBL/GenBank/DDBJ whole genome shotgun (WGS) entry which is preliminary data.</text>
</comment>
<evidence type="ECO:0000313" key="3">
    <source>
        <dbReference type="Proteomes" id="UP001569428"/>
    </source>
</evidence>
<proteinExistence type="predicted"/>
<evidence type="ECO:0000313" key="2">
    <source>
        <dbReference type="EMBL" id="MFA0813867.1"/>
    </source>
</evidence>
<accession>A0ABV4P660</accession>
<name>A0ABV4P660_9GAMM</name>
<keyword evidence="3" id="KW-1185">Reference proteome</keyword>
<organism evidence="2 3">
    <name type="scientific">Microbulbifer epialgicus</name>
    <dbReference type="NCBI Taxonomy" id="393907"/>
    <lineage>
        <taxon>Bacteria</taxon>
        <taxon>Pseudomonadati</taxon>
        <taxon>Pseudomonadota</taxon>
        <taxon>Gammaproteobacteria</taxon>
        <taxon>Cellvibrionales</taxon>
        <taxon>Microbulbiferaceae</taxon>
        <taxon>Microbulbifer</taxon>
    </lineage>
</organism>
<dbReference type="PROSITE" id="PS50956">
    <property type="entry name" value="HTH_ASNC_2"/>
    <property type="match status" value="1"/>
</dbReference>
<dbReference type="InterPro" id="IPR036390">
    <property type="entry name" value="WH_DNA-bd_sf"/>
</dbReference>